<sequence length="842" mass="94952">MYIKLSEYEAQPESELLKQYAQTTSSELTLSGNFRNPTVTASLSSLPRAISQVVFDYEGSYEAILSAQLLSLDYDIQLELPTGFYSADINENLVYGVANLPETVKSVVIKFNHNNSTFPLQRFNLENLIKAIQALQPHIEHLDLSNFYLDFRLENEDEFYKQLYKTYLEQKEQLFASIPETVRSLSLSWPSALHFLHKKLDALTLTHTNLFNLPAEDLLELFDGLAPNLKHFNLSDNQLNRLPQALIPALFVKLPSTLETLDLSRNGLWQTSPNFIITLFRHLPPNLEILNLGFNGPYAAHFNLNALLACLKEIPASVKELDLGGNGLLALNPDNLKLVFSALPKTVTRLTFSDKTLTGMSAVQLKEQLSLLPPQVDSLSFKGSRLFGLPPAVFASCLSNLPTTITTLDLSETELGGRSVDELKALFANIPAHVQKIKLNHNQLIKLELAQLRSALSALPQTLQAIDIADNGFDSLYTEQFEQLSASLPESVKRVSLDTKKFGFRSDGTLVPYSRNRLPTLFKPATEVIHQKEFARLRVVLMQWLELALANNLNNDVLFILFGYLFNNPSVSEFGRLINQLSVKLISSTPPDEITEFDEEAVMEAALQRIELLAEDTFHLDLGHCGLNRLENEVKIRALFKAIPAKVTSISLRHNGFQFSQETMARLPELLSRLPKNIHLVDLSGHGFESLSAQALTTLFSHLPSWVEKISLTDEKPLSLKEQVARRIWPARYQKLIARCDDDLIKAYCILKDYTKDNSGFKRFLHGHFNRHYCPDITTLVKKIESGMITTLSQLTFELEQLPLQNVAGSLSRRLAFLSYRTDENFAFEEDNEKCRLGVCAI</sequence>
<organism evidence="2 3">
    <name type="scientific">Legionella busanensis</name>
    <dbReference type="NCBI Taxonomy" id="190655"/>
    <lineage>
        <taxon>Bacteria</taxon>
        <taxon>Pseudomonadati</taxon>
        <taxon>Pseudomonadota</taxon>
        <taxon>Gammaproteobacteria</taxon>
        <taxon>Legionellales</taxon>
        <taxon>Legionellaceae</taxon>
        <taxon>Legionella</taxon>
    </lineage>
</organism>
<accession>A0A378KEE0</accession>
<protein>
    <submittedName>
        <fullName evidence="2">Leucine-rich repeat-containing protein (Substrate of the Dot/Icm secretion system)</fullName>
    </submittedName>
</protein>
<dbReference type="SUPFAM" id="SSF52047">
    <property type="entry name" value="RNI-like"/>
    <property type="match status" value="2"/>
</dbReference>
<evidence type="ECO:0000313" key="3">
    <source>
        <dbReference type="Proteomes" id="UP000254794"/>
    </source>
</evidence>
<evidence type="ECO:0000259" key="1">
    <source>
        <dbReference type="Pfam" id="PF18493"/>
    </source>
</evidence>
<dbReference type="InterPro" id="IPR051279">
    <property type="entry name" value="PP1-Reg/Actin-Interact_Protein"/>
</dbReference>
<dbReference type="InterPro" id="IPR041234">
    <property type="entry name" value="RavJ-like_C"/>
</dbReference>
<dbReference type="Gene3D" id="3.80.10.10">
    <property type="entry name" value="Ribonuclease Inhibitor"/>
    <property type="match status" value="3"/>
</dbReference>
<dbReference type="Pfam" id="PF18493">
    <property type="entry name" value="DUF5617"/>
    <property type="match status" value="1"/>
</dbReference>
<evidence type="ECO:0000313" key="2">
    <source>
        <dbReference type="EMBL" id="STX81612.1"/>
    </source>
</evidence>
<name>A0A378KEE0_9GAMM</name>
<dbReference type="InterPro" id="IPR032675">
    <property type="entry name" value="LRR_dom_sf"/>
</dbReference>
<dbReference type="AlphaFoldDB" id="A0A378KEE0"/>
<dbReference type="RefSeq" id="WP_115332974.1">
    <property type="nucleotide sequence ID" value="NZ_CAAAHP010000008.1"/>
</dbReference>
<gene>
    <name evidence="2" type="ORF">NCTC13316_03485</name>
</gene>
<feature type="domain" description="RavJ-like C-terminal" evidence="1">
    <location>
        <begin position="730"/>
        <end position="818"/>
    </location>
</feature>
<proteinExistence type="predicted"/>
<reference evidence="2 3" key="1">
    <citation type="submission" date="2018-06" db="EMBL/GenBank/DDBJ databases">
        <authorList>
            <consortium name="Pathogen Informatics"/>
            <person name="Doyle S."/>
        </authorList>
    </citation>
    <scope>NUCLEOTIDE SEQUENCE [LARGE SCALE GENOMIC DNA]</scope>
    <source>
        <strain evidence="2 3">NCTC13316</strain>
    </source>
</reference>
<dbReference type="OrthoDB" id="5634947at2"/>
<dbReference type="Proteomes" id="UP000254794">
    <property type="component" value="Unassembled WGS sequence"/>
</dbReference>
<dbReference type="PANTHER" id="PTHR24112">
    <property type="entry name" value="LEUCINE-RICH REPEAT, ISOFORM F-RELATED"/>
    <property type="match status" value="1"/>
</dbReference>
<keyword evidence="3" id="KW-1185">Reference proteome</keyword>
<dbReference type="EMBL" id="UGOD01000006">
    <property type="protein sequence ID" value="STX81612.1"/>
    <property type="molecule type" value="Genomic_DNA"/>
</dbReference>